<proteinExistence type="predicted"/>
<name>A0ABW5G165_9PSEU</name>
<accession>A0ABW5G165</accession>
<comment type="caution">
    <text evidence="1">The sequence shown here is derived from an EMBL/GenBank/DDBJ whole genome shotgun (WGS) entry which is preliminary data.</text>
</comment>
<dbReference type="EMBL" id="JBHUKR010000015">
    <property type="protein sequence ID" value="MFD2419812.1"/>
    <property type="molecule type" value="Genomic_DNA"/>
</dbReference>
<evidence type="ECO:0000313" key="2">
    <source>
        <dbReference type="Proteomes" id="UP001597417"/>
    </source>
</evidence>
<gene>
    <name evidence="1" type="ORF">ACFSXZ_26130</name>
</gene>
<organism evidence="1 2">
    <name type="scientific">Amycolatopsis pigmentata</name>
    <dbReference type="NCBI Taxonomy" id="450801"/>
    <lineage>
        <taxon>Bacteria</taxon>
        <taxon>Bacillati</taxon>
        <taxon>Actinomycetota</taxon>
        <taxon>Actinomycetes</taxon>
        <taxon>Pseudonocardiales</taxon>
        <taxon>Pseudonocardiaceae</taxon>
        <taxon>Amycolatopsis</taxon>
    </lineage>
</organism>
<protein>
    <submittedName>
        <fullName evidence="1">Uncharacterized protein</fullName>
    </submittedName>
</protein>
<dbReference type="Proteomes" id="UP001597417">
    <property type="component" value="Unassembled WGS sequence"/>
</dbReference>
<keyword evidence="2" id="KW-1185">Reference proteome</keyword>
<dbReference type="RefSeq" id="WP_378267843.1">
    <property type="nucleotide sequence ID" value="NZ_JBHUKR010000015.1"/>
</dbReference>
<reference evidence="2" key="1">
    <citation type="journal article" date="2019" name="Int. J. Syst. Evol. Microbiol.">
        <title>The Global Catalogue of Microorganisms (GCM) 10K type strain sequencing project: providing services to taxonomists for standard genome sequencing and annotation.</title>
        <authorList>
            <consortium name="The Broad Institute Genomics Platform"/>
            <consortium name="The Broad Institute Genome Sequencing Center for Infectious Disease"/>
            <person name="Wu L."/>
            <person name="Ma J."/>
        </authorList>
    </citation>
    <scope>NUCLEOTIDE SEQUENCE [LARGE SCALE GENOMIC DNA]</scope>
    <source>
        <strain evidence="2">CGMCC 4.7645</strain>
    </source>
</reference>
<sequence length="61" mass="6377">MSEIGNVLSEDDDIPLWIDIPQGYFALPLDSAGAALDQAGSLLTDATERGQAGLVDVDDNS</sequence>
<evidence type="ECO:0000313" key="1">
    <source>
        <dbReference type="EMBL" id="MFD2419812.1"/>
    </source>
</evidence>